<accession>A0A2J6QCP0</accession>
<gene>
    <name evidence="1" type="ORF">NA56DRAFT_23253</name>
</gene>
<protein>
    <submittedName>
        <fullName evidence="1">Uncharacterized protein</fullName>
    </submittedName>
</protein>
<dbReference type="EMBL" id="KZ613473">
    <property type="protein sequence ID" value="PMD24006.1"/>
    <property type="molecule type" value="Genomic_DNA"/>
</dbReference>
<dbReference type="AlphaFoldDB" id="A0A2J6QCP0"/>
<proteinExistence type="predicted"/>
<organism evidence="1 2">
    <name type="scientific">Hyaloscypha hepaticicola</name>
    <dbReference type="NCBI Taxonomy" id="2082293"/>
    <lineage>
        <taxon>Eukaryota</taxon>
        <taxon>Fungi</taxon>
        <taxon>Dikarya</taxon>
        <taxon>Ascomycota</taxon>
        <taxon>Pezizomycotina</taxon>
        <taxon>Leotiomycetes</taxon>
        <taxon>Helotiales</taxon>
        <taxon>Hyaloscyphaceae</taxon>
        <taxon>Hyaloscypha</taxon>
    </lineage>
</organism>
<reference evidence="1 2" key="1">
    <citation type="submission" date="2016-05" db="EMBL/GenBank/DDBJ databases">
        <title>A degradative enzymes factory behind the ericoid mycorrhizal symbiosis.</title>
        <authorList>
            <consortium name="DOE Joint Genome Institute"/>
            <person name="Martino E."/>
            <person name="Morin E."/>
            <person name="Grelet G."/>
            <person name="Kuo A."/>
            <person name="Kohler A."/>
            <person name="Daghino S."/>
            <person name="Barry K."/>
            <person name="Choi C."/>
            <person name="Cichocki N."/>
            <person name="Clum A."/>
            <person name="Copeland A."/>
            <person name="Hainaut M."/>
            <person name="Haridas S."/>
            <person name="Labutti K."/>
            <person name="Lindquist E."/>
            <person name="Lipzen A."/>
            <person name="Khouja H.-R."/>
            <person name="Murat C."/>
            <person name="Ohm R."/>
            <person name="Olson A."/>
            <person name="Spatafora J."/>
            <person name="Veneault-Fourrey C."/>
            <person name="Henrissat B."/>
            <person name="Grigoriev I."/>
            <person name="Martin F."/>
            <person name="Perotto S."/>
        </authorList>
    </citation>
    <scope>NUCLEOTIDE SEQUENCE [LARGE SCALE GENOMIC DNA]</scope>
    <source>
        <strain evidence="1 2">UAMH 7357</strain>
    </source>
</reference>
<dbReference type="Proteomes" id="UP000235672">
    <property type="component" value="Unassembled WGS sequence"/>
</dbReference>
<evidence type="ECO:0000313" key="2">
    <source>
        <dbReference type="Proteomes" id="UP000235672"/>
    </source>
</evidence>
<name>A0A2J6QCP0_9HELO</name>
<sequence>MPPMFQCAYRETIPSLSARTMCTCTHRRAAIWRFTTSRRAGTSTRPYPFRGIATLPMWTASFSHE</sequence>
<keyword evidence="2" id="KW-1185">Reference proteome</keyword>
<evidence type="ECO:0000313" key="1">
    <source>
        <dbReference type="EMBL" id="PMD24006.1"/>
    </source>
</evidence>